<dbReference type="EMBL" id="ABLK01000380">
    <property type="protein sequence ID" value="EDT37808.1"/>
    <property type="molecule type" value="Genomic_DNA"/>
</dbReference>
<proteinExistence type="predicted"/>
<organism evidence="2 3">
    <name type="scientific">Burkholderia ambifaria MEX-5</name>
    <dbReference type="NCBI Taxonomy" id="396597"/>
    <lineage>
        <taxon>Bacteria</taxon>
        <taxon>Pseudomonadati</taxon>
        <taxon>Pseudomonadota</taxon>
        <taxon>Betaproteobacteria</taxon>
        <taxon>Burkholderiales</taxon>
        <taxon>Burkholderiaceae</taxon>
        <taxon>Burkholderia</taxon>
        <taxon>Burkholderia cepacia complex</taxon>
    </lineage>
</organism>
<name>B1TF49_9BURK</name>
<accession>B1TF49</accession>
<sequence>MYASHSHRRQLSEQNTRRPPTPPPDYDGADNSHSKCSYIFFPRFDAERASLLIQCNLWRVDKQGKPPYIAVIGQSEQTTFSRLISEIAQTKNVSALRLKTLFPTTPDLRGVSAPDKVYVDGHGDPGQSYFYSSNGDRFYTCDVARALVKLHLPDNVEVRTTACWGGSTKEIHFPWHEKLQMESSEKMRALHAHIESNYGCFEHTLAGALEHSLRLRQANRPSGLVSGYIGKVTTVANSTEKLRIGDNGNGELAKEHAEAAFPMLGSSDLLSLRRSDVRRSAVGLSSKVNRPEFCGGSNS</sequence>
<reference evidence="2 3" key="1">
    <citation type="submission" date="2008-03" db="EMBL/GenBank/DDBJ databases">
        <title>Sequencing of the draft genome and assembly of Burkholderia ambifaria MEX-5.</title>
        <authorList>
            <consortium name="US DOE Joint Genome Institute (JGI-PGF)"/>
            <person name="Copeland A."/>
            <person name="Lucas S."/>
            <person name="Lapidus A."/>
            <person name="Glavina del Rio T."/>
            <person name="Dalin E."/>
            <person name="Tice H."/>
            <person name="Bruce D."/>
            <person name="Goodwin L."/>
            <person name="Pitluck S."/>
            <person name="Larimer F."/>
            <person name="Land M.L."/>
            <person name="Hauser L."/>
            <person name="Tiedje J."/>
            <person name="Richardson P."/>
        </authorList>
    </citation>
    <scope>NUCLEOTIDE SEQUENCE [LARGE SCALE GENOMIC DNA]</scope>
    <source>
        <strain evidence="2 3">MEX-5</strain>
    </source>
</reference>
<dbReference type="AlphaFoldDB" id="B1TF49"/>
<dbReference type="Proteomes" id="UP000004814">
    <property type="component" value="Unassembled WGS sequence"/>
</dbReference>
<protein>
    <submittedName>
        <fullName evidence="2">Uncharacterized protein</fullName>
    </submittedName>
</protein>
<evidence type="ECO:0000256" key="1">
    <source>
        <dbReference type="SAM" id="MobiDB-lite"/>
    </source>
</evidence>
<dbReference type="PATRIC" id="fig|396597.7.peg.999"/>
<dbReference type="RefSeq" id="WP_006762143.1">
    <property type="nucleotide sequence ID" value="NZ_ABLK01000380.1"/>
</dbReference>
<evidence type="ECO:0000313" key="2">
    <source>
        <dbReference type="EMBL" id="EDT37808.1"/>
    </source>
</evidence>
<evidence type="ECO:0000313" key="3">
    <source>
        <dbReference type="Proteomes" id="UP000004814"/>
    </source>
</evidence>
<feature type="region of interest" description="Disordered" evidence="1">
    <location>
        <begin position="1"/>
        <end position="30"/>
    </location>
</feature>
<comment type="caution">
    <text evidence="2">The sequence shown here is derived from an EMBL/GenBank/DDBJ whole genome shotgun (WGS) entry which is preliminary data.</text>
</comment>
<gene>
    <name evidence="2" type="ORF">BamMEX5DRAFT_6415</name>
</gene>